<evidence type="ECO:0000259" key="7">
    <source>
        <dbReference type="Pfam" id="PF00892"/>
    </source>
</evidence>
<feature type="transmembrane region" description="Helical" evidence="6">
    <location>
        <begin position="92"/>
        <end position="112"/>
    </location>
</feature>
<dbReference type="PANTHER" id="PTHR32322:SF18">
    <property type="entry name" value="S-ADENOSYLMETHIONINE_S-ADENOSYLHOMOCYSTEINE TRANSPORTER"/>
    <property type="match status" value="1"/>
</dbReference>
<feature type="transmembrane region" description="Helical" evidence="6">
    <location>
        <begin position="9"/>
        <end position="28"/>
    </location>
</feature>
<evidence type="ECO:0000256" key="2">
    <source>
        <dbReference type="ARBA" id="ARBA00022475"/>
    </source>
</evidence>
<dbReference type="AlphaFoldDB" id="D9PZS7"/>
<dbReference type="HOGENOM" id="CLU_033863_5_0_2"/>
<feature type="transmembrane region" description="Helical" evidence="6">
    <location>
        <begin position="238"/>
        <end position="256"/>
    </location>
</feature>
<keyword evidence="2" id="KW-1003">Cell membrane</keyword>
<dbReference type="eggNOG" id="arCOG00271">
    <property type="taxonomic scope" value="Archaea"/>
</dbReference>
<evidence type="ECO:0000256" key="6">
    <source>
        <dbReference type="SAM" id="Phobius"/>
    </source>
</evidence>
<organism evidence="8 9">
    <name type="scientific">Acidilobus saccharovorans (strain DSM 16705 / JCM 18335 / VKM B-2471 / 345-15)</name>
    <dbReference type="NCBI Taxonomy" id="666510"/>
    <lineage>
        <taxon>Archaea</taxon>
        <taxon>Thermoproteota</taxon>
        <taxon>Thermoprotei</taxon>
        <taxon>Acidilobales</taxon>
        <taxon>Acidilobaceae</taxon>
        <taxon>Acidilobus</taxon>
    </lineage>
</organism>
<dbReference type="GO" id="GO:0005886">
    <property type="term" value="C:plasma membrane"/>
    <property type="evidence" value="ECO:0007669"/>
    <property type="project" value="UniProtKB-SubCell"/>
</dbReference>
<comment type="subcellular location">
    <subcellularLocation>
        <location evidence="1">Cell membrane</location>
        <topology evidence="1">Multi-pass membrane protein</topology>
    </subcellularLocation>
</comment>
<dbReference type="Pfam" id="PF00892">
    <property type="entry name" value="EamA"/>
    <property type="match status" value="2"/>
</dbReference>
<evidence type="ECO:0000313" key="8">
    <source>
        <dbReference type="EMBL" id="ADL18565.1"/>
    </source>
</evidence>
<gene>
    <name evidence="8" type="ordered locus">ASAC_0157</name>
</gene>
<keyword evidence="3 6" id="KW-0812">Transmembrane</keyword>
<dbReference type="PANTHER" id="PTHR32322">
    <property type="entry name" value="INNER MEMBRANE TRANSPORTER"/>
    <property type="match status" value="1"/>
</dbReference>
<keyword evidence="4 6" id="KW-1133">Transmembrane helix</keyword>
<dbReference type="EMBL" id="CP001742">
    <property type="protein sequence ID" value="ADL18565.1"/>
    <property type="molecule type" value="Genomic_DNA"/>
</dbReference>
<protein>
    <submittedName>
        <fullName evidence="8">Putative transporter</fullName>
    </submittedName>
</protein>
<name>D9PZS7_ACIS3</name>
<feature type="domain" description="EamA" evidence="7">
    <location>
        <begin position="10"/>
        <end position="134"/>
    </location>
</feature>
<dbReference type="InParanoid" id="D9PZS7"/>
<feature type="transmembrane region" description="Helical" evidence="6">
    <location>
        <begin position="143"/>
        <end position="162"/>
    </location>
</feature>
<proteinExistence type="predicted"/>
<dbReference type="OrthoDB" id="17861at2157"/>
<feature type="transmembrane region" description="Helical" evidence="6">
    <location>
        <begin position="205"/>
        <end position="226"/>
    </location>
</feature>
<dbReference type="STRING" id="666510.ASAC_0157"/>
<dbReference type="InterPro" id="IPR050638">
    <property type="entry name" value="AA-Vitamin_Transporters"/>
</dbReference>
<dbReference type="GeneID" id="9498371"/>
<evidence type="ECO:0000313" key="9">
    <source>
        <dbReference type="Proteomes" id="UP000000346"/>
    </source>
</evidence>
<feature type="domain" description="EamA" evidence="7">
    <location>
        <begin position="144"/>
        <end position="277"/>
    </location>
</feature>
<evidence type="ECO:0000256" key="4">
    <source>
        <dbReference type="ARBA" id="ARBA00022989"/>
    </source>
</evidence>
<evidence type="ECO:0000256" key="3">
    <source>
        <dbReference type="ARBA" id="ARBA00022692"/>
    </source>
</evidence>
<dbReference type="KEGG" id="asc:ASAC_0157"/>
<feature type="transmembrane region" description="Helical" evidence="6">
    <location>
        <begin position="174"/>
        <end position="193"/>
    </location>
</feature>
<feature type="transmembrane region" description="Helical" evidence="6">
    <location>
        <begin position="34"/>
        <end position="55"/>
    </location>
</feature>
<feature type="transmembrane region" description="Helical" evidence="6">
    <location>
        <begin position="67"/>
        <end position="86"/>
    </location>
</feature>
<feature type="transmembrane region" description="Helical" evidence="6">
    <location>
        <begin position="119"/>
        <end position="137"/>
    </location>
</feature>
<evidence type="ECO:0000256" key="5">
    <source>
        <dbReference type="ARBA" id="ARBA00023136"/>
    </source>
</evidence>
<dbReference type="InterPro" id="IPR000620">
    <property type="entry name" value="EamA_dom"/>
</dbReference>
<accession>D9PZS7</accession>
<keyword evidence="9" id="KW-1185">Reference proteome</keyword>
<reference evidence="8 9" key="1">
    <citation type="journal article" date="2010" name="Appl. Environ. Microbiol.">
        <title>The genome sequence of the crenarchaeon Acidilobus saccharovorans supports a new order, Acidilobales, and suggests an important ecological role in terrestrial acidic hot springs.</title>
        <authorList>
            <person name="Mardanov A.V."/>
            <person name="Svetlitchnyi V.A."/>
            <person name="Beletsky A.V."/>
            <person name="Prokofeva M.I."/>
            <person name="Bonch-Osmolovskaya E.A."/>
            <person name="Ravin N.V."/>
            <person name="Skryabin K.G."/>
        </authorList>
    </citation>
    <scope>NUCLEOTIDE SEQUENCE [LARGE SCALE GENOMIC DNA]</scope>
    <source>
        <strain evidence="9">DSM 16705 / JCM 18335 / VKM B-2471 / 345-15</strain>
    </source>
</reference>
<keyword evidence="5 6" id="KW-0472">Membrane</keyword>
<sequence length="280" mass="29192">MGPRASRRLGYASLAVTVAVWGTAYPIIDVAERYVSPVALAALRTLVGGAVLAAISRRLVANRRTLVAGFINIGAFLVLLNLSIVLSPNPSLAAVMIYAQPLFTAIATPYVLHRKISGLQYAGVLIGMTGIGVLTAVDSRGLNTGLLLGLLGAVLWSAGTMYFEKYVAGDAIDLVGATAFMSLASTPLVLAFWPLGMYIKLTLESIVMIIYITLVIQAVGWLTWFYGVRSLGGVRAGAFSMVTPVIAIASTALLLGKVLAPTEVAASAAVILGATLVQLA</sequence>
<dbReference type="InterPro" id="IPR037185">
    <property type="entry name" value="EmrE-like"/>
</dbReference>
<dbReference type="Proteomes" id="UP000000346">
    <property type="component" value="Chromosome"/>
</dbReference>
<dbReference type="RefSeq" id="WP_013266077.1">
    <property type="nucleotide sequence ID" value="NC_014374.1"/>
</dbReference>
<dbReference type="SUPFAM" id="SSF103481">
    <property type="entry name" value="Multidrug resistance efflux transporter EmrE"/>
    <property type="match status" value="2"/>
</dbReference>
<evidence type="ECO:0000256" key="1">
    <source>
        <dbReference type="ARBA" id="ARBA00004651"/>
    </source>
</evidence>